<reference evidence="1" key="1">
    <citation type="journal article" date="2015" name="Nature">
        <title>Complex archaea that bridge the gap between prokaryotes and eukaryotes.</title>
        <authorList>
            <person name="Spang A."/>
            <person name="Saw J.H."/>
            <person name="Jorgensen S.L."/>
            <person name="Zaremba-Niedzwiedzka K."/>
            <person name="Martijn J."/>
            <person name="Lind A.E."/>
            <person name="van Eijk R."/>
            <person name="Schleper C."/>
            <person name="Guy L."/>
            <person name="Ettema T.J."/>
        </authorList>
    </citation>
    <scope>NUCLEOTIDE SEQUENCE</scope>
</reference>
<dbReference type="EMBL" id="LAZR01036412">
    <property type="protein sequence ID" value="KKL24910.1"/>
    <property type="molecule type" value="Genomic_DNA"/>
</dbReference>
<dbReference type="AlphaFoldDB" id="A0A0F9BSP3"/>
<evidence type="ECO:0000313" key="1">
    <source>
        <dbReference type="EMBL" id="KKL24910.1"/>
    </source>
</evidence>
<sequence>MVYRYFSIEDPERILVMSSRGLPDTREVELRLLCGHSHKLPVEHEMAHYGFGTSPHHVPCPTCLNQKGTKTS</sequence>
<proteinExistence type="predicted"/>
<name>A0A0F9BSP3_9ZZZZ</name>
<gene>
    <name evidence="1" type="ORF">LCGC14_2410620</name>
</gene>
<comment type="caution">
    <text evidence="1">The sequence shown here is derived from an EMBL/GenBank/DDBJ whole genome shotgun (WGS) entry which is preliminary data.</text>
</comment>
<organism evidence="1">
    <name type="scientific">marine sediment metagenome</name>
    <dbReference type="NCBI Taxonomy" id="412755"/>
    <lineage>
        <taxon>unclassified sequences</taxon>
        <taxon>metagenomes</taxon>
        <taxon>ecological metagenomes</taxon>
    </lineage>
</organism>
<accession>A0A0F9BSP3</accession>
<protein>
    <submittedName>
        <fullName evidence="1">Uncharacterized protein</fullName>
    </submittedName>
</protein>